<dbReference type="Pfam" id="PF02338">
    <property type="entry name" value="OTU"/>
    <property type="match status" value="1"/>
</dbReference>
<comment type="caution">
    <text evidence="2">The sequence shown here is derived from an EMBL/GenBank/DDBJ whole genome shotgun (WGS) entry which is preliminary data.</text>
</comment>
<gene>
    <name evidence="2" type="ORF">EZS28_028815</name>
</gene>
<proteinExistence type="predicted"/>
<dbReference type="Proteomes" id="UP000324800">
    <property type="component" value="Unassembled WGS sequence"/>
</dbReference>
<dbReference type="AlphaFoldDB" id="A0A5J4UYR2"/>
<dbReference type="EMBL" id="SNRW01011074">
    <property type="protein sequence ID" value="KAA6375659.1"/>
    <property type="molecule type" value="Genomic_DNA"/>
</dbReference>
<dbReference type="InterPro" id="IPR003323">
    <property type="entry name" value="OTU_dom"/>
</dbReference>
<dbReference type="SUPFAM" id="SSF54001">
    <property type="entry name" value="Cysteine proteinases"/>
    <property type="match status" value="1"/>
</dbReference>
<evidence type="ECO:0000259" key="1">
    <source>
        <dbReference type="Pfam" id="PF02338"/>
    </source>
</evidence>
<dbReference type="InterPro" id="IPR038765">
    <property type="entry name" value="Papain-like_cys_pep_sf"/>
</dbReference>
<evidence type="ECO:0000313" key="2">
    <source>
        <dbReference type="EMBL" id="KAA6375659.1"/>
    </source>
</evidence>
<reference evidence="2 3" key="1">
    <citation type="submission" date="2019-03" db="EMBL/GenBank/DDBJ databases">
        <title>Single cell metagenomics reveals metabolic interactions within the superorganism composed of flagellate Streblomastix strix and complex community of Bacteroidetes bacteria on its surface.</title>
        <authorList>
            <person name="Treitli S.C."/>
            <person name="Kolisko M."/>
            <person name="Husnik F."/>
            <person name="Keeling P."/>
            <person name="Hampl V."/>
        </authorList>
    </citation>
    <scope>NUCLEOTIDE SEQUENCE [LARGE SCALE GENOMIC DNA]</scope>
    <source>
        <strain evidence="2">ST1C</strain>
    </source>
</reference>
<dbReference type="Gene3D" id="3.90.70.80">
    <property type="match status" value="1"/>
</dbReference>
<accession>A0A5J4UYR2</accession>
<dbReference type="OrthoDB" id="415023at2759"/>
<sequence length="181" mass="21131">MQRSILLKKKINSKDSNVTTNLDADEKRHMCIRSPLDAIQISSTSYNRQKSFEIFGIFPRSMHKASGRDEVRNRSQLSNKMKQRKEKEINDSILKEIVNHLIENAVQFREFFDEDESLEEYEERIRTDGEWGEGRLFGALAQLFDTRIDVHTPGQQVFSDGGQHPRTIRLGFVRQCHYVSI</sequence>
<organism evidence="2 3">
    <name type="scientific">Streblomastix strix</name>
    <dbReference type="NCBI Taxonomy" id="222440"/>
    <lineage>
        <taxon>Eukaryota</taxon>
        <taxon>Metamonada</taxon>
        <taxon>Preaxostyla</taxon>
        <taxon>Oxymonadida</taxon>
        <taxon>Streblomastigidae</taxon>
        <taxon>Streblomastix</taxon>
    </lineage>
</organism>
<evidence type="ECO:0000313" key="3">
    <source>
        <dbReference type="Proteomes" id="UP000324800"/>
    </source>
</evidence>
<protein>
    <recommendedName>
        <fullName evidence="1">OTU domain-containing protein</fullName>
    </recommendedName>
</protein>
<feature type="domain" description="OTU" evidence="1">
    <location>
        <begin position="79"/>
        <end position="152"/>
    </location>
</feature>
<name>A0A5J4UYR2_9EUKA</name>